<dbReference type="RefSeq" id="WP_101289224.1">
    <property type="nucleotide sequence ID" value="NZ_FOUQ01000008.1"/>
</dbReference>
<proteinExistence type="predicted"/>
<sequence length="144" mass="15566">MRLRTLLIAALLLSVALNAALVGYGYALYRIRPLALLSDPIPPQMLDALTARLPGEAGEMLRSRLEASRPVLEAERSGYRAALERAASLIAAETVDTGAVKAAIVEARGHRGLMGDVYVDAFVDMLAVLPPAQRRSLVERFRKG</sequence>
<name>A0A1I4UFY9_9HYPH</name>
<comment type="caution">
    <text evidence="1">The sequence shown here is derived from an EMBL/GenBank/DDBJ whole genome shotgun (WGS) entry which is preliminary data.</text>
</comment>
<dbReference type="EMBL" id="PJNW01000007">
    <property type="protein sequence ID" value="PKR89216.1"/>
    <property type="molecule type" value="Genomic_DNA"/>
</dbReference>
<protein>
    <recommendedName>
        <fullName evidence="3">Periplasmic heavy metal sensor</fullName>
    </recommendedName>
</protein>
<dbReference type="Gene3D" id="1.20.120.1490">
    <property type="match status" value="1"/>
</dbReference>
<dbReference type="Proteomes" id="UP000233491">
    <property type="component" value="Unassembled WGS sequence"/>
</dbReference>
<dbReference type="Pfam" id="PF13801">
    <property type="entry name" value="Metal_resist"/>
    <property type="match status" value="1"/>
</dbReference>
<keyword evidence="2" id="KW-1185">Reference proteome</keyword>
<reference evidence="1 2" key="1">
    <citation type="submission" date="2017-12" db="EMBL/GenBank/DDBJ databases">
        <title>Anaerobic carbon monoxide metabolism by Pleomorphomonas carboxyditropha sp. nov., a new mesophilic hydrogenogenic carboxidotroph.</title>
        <authorList>
            <person name="Esquivel-Elizondo S."/>
            <person name="Krajmalnik-Brown R."/>
        </authorList>
    </citation>
    <scope>NUCLEOTIDE SEQUENCE [LARGE SCALE GENOMIC DNA]</scope>
    <source>
        <strain evidence="1 2">R5-392</strain>
    </source>
</reference>
<evidence type="ECO:0000313" key="1">
    <source>
        <dbReference type="EMBL" id="PKR89216.1"/>
    </source>
</evidence>
<evidence type="ECO:0000313" key="2">
    <source>
        <dbReference type="Proteomes" id="UP000233491"/>
    </source>
</evidence>
<gene>
    <name evidence="1" type="ORF">CXZ10_11080</name>
</gene>
<accession>A0A1I4UFY9</accession>
<organism evidence="1 2">
    <name type="scientific">Pleomorphomonas diazotrophica</name>
    <dbReference type="NCBI Taxonomy" id="1166257"/>
    <lineage>
        <taxon>Bacteria</taxon>
        <taxon>Pseudomonadati</taxon>
        <taxon>Pseudomonadota</taxon>
        <taxon>Alphaproteobacteria</taxon>
        <taxon>Hyphomicrobiales</taxon>
        <taxon>Pleomorphomonadaceae</taxon>
        <taxon>Pleomorphomonas</taxon>
    </lineage>
</organism>
<dbReference type="AlphaFoldDB" id="A0A1I4UFY9"/>
<dbReference type="InterPro" id="IPR025961">
    <property type="entry name" value="Metal_resist"/>
</dbReference>
<evidence type="ECO:0008006" key="3">
    <source>
        <dbReference type="Google" id="ProtNLM"/>
    </source>
</evidence>